<feature type="compositionally biased region" description="Basic and acidic residues" evidence="1">
    <location>
        <begin position="9"/>
        <end position="26"/>
    </location>
</feature>
<sequence>MKKPSPVSAKKETKEKVNKDKLKDISGGRCDVFPARPCQGEPRTIPEPRPRRDFE</sequence>
<proteinExistence type="predicted"/>
<reference evidence="2 3" key="1">
    <citation type="submission" date="2015-11" db="EMBL/GenBank/DDBJ databases">
        <title>Genomic analysis of 38 Legionella species identifies large and diverse effector repertoires.</title>
        <authorList>
            <person name="Burstein D."/>
            <person name="Amaro F."/>
            <person name="Zusman T."/>
            <person name="Lifshitz Z."/>
            <person name="Cohen O."/>
            <person name="Gilbert J.A."/>
            <person name="Pupko T."/>
            <person name="Shuman H.A."/>
            <person name="Segal G."/>
        </authorList>
    </citation>
    <scope>NUCLEOTIDE SEQUENCE [LARGE SCALE GENOMIC DNA]</scope>
    <source>
        <strain evidence="2 3">JA-26-G1-E2</strain>
    </source>
</reference>
<dbReference type="RefSeq" id="WP_156411917.1">
    <property type="nucleotide sequence ID" value="NZ_CAAAJF010000007.1"/>
</dbReference>
<name>A0A0W0UHG5_9GAMM</name>
<dbReference type="EMBL" id="LNYG01000013">
    <property type="protein sequence ID" value="KTD07164.1"/>
    <property type="molecule type" value="Genomic_DNA"/>
</dbReference>
<organism evidence="2 3">
    <name type="scientific">Legionella jamestowniensis</name>
    <dbReference type="NCBI Taxonomy" id="455"/>
    <lineage>
        <taxon>Bacteria</taxon>
        <taxon>Pseudomonadati</taxon>
        <taxon>Pseudomonadota</taxon>
        <taxon>Gammaproteobacteria</taxon>
        <taxon>Legionellales</taxon>
        <taxon>Legionellaceae</taxon>
        <taxon>Legionella</taxon>
    </lineage>
</organism>
<protein>
    <submittedName>
        <fullName evidence="2">Uncharacterized protein</fullName>
    </submittedName>
</protein>
<gene>
    <name evidence="2" type="ORF">Ljam_1359</name>
</gene>
<accession>A0A0W0UHG5</accession>
<evidence type="ECO:0000256" key="1">
    <source>
        <dbReference type="SAM" id="MobiDB-lite"/>
    </source>
</evidence>
<comment type="caution">
    <text evidence="2">The sequence shown here is derived from an EMBL/GenBank/DDBJ whole genome shotgun (WGS) entry which is preliminary data.</text>
</comment>
<dbReference type="AlphaFoldDB" id="A0A0W0UHG5"/>
<evidence type="ECO:0000313" key="3">
    <source>
        <dbReference type="Proteomes" id="UP000054715"/>
    </source>
</evidence>
<feature type="region of interest" description="Disordered" evidence="1">
    <location>
        <begin position="1"/>
        <end position="55"/>
    </location>
</feature>
<feature type="compositionally biased region" description="Basic and acidic residues" evidence="1">
    <location>
        <begin position="44"/>
        <end position="55"/>
    </location>
</feature>
<evidence type="ECO:0000313" key="2">
    <source>
        <dbReference type="EMBL" id="KTD07164.1"/>
    </source>
</evidence>
<dbReference type="Proteomes" id="UP000054715">
    <property type="component" value="Unassembled WGS sequence"/>
</dbReference>
<dbReference type="PATRIC" id="fig|455.5.peg.1435"/>